<sequence length="220" mass="25446">MIYFAANTDRAEKKGKSGPAAPSSPIPEDETLIRRIREGDRHATEELIRRYQPRTYAITFHMCGGNREEAWDLTQEAFLKALKSIGKFSGKSSFYTWFYRIVVNTCLDARRRKTRWNRLFRPWRSGNHNGEKGDVIEDFPDREEKSPLAALSGKQFGEEVRQAVDTLSEKQRLVFQLKVLHGMTISEIAQVMHSAEGTVKSHLFRATKSLRKKLKDWENI</sequence>
<dbReference type="PANTHER" id="PTHR43133">
    <property type="entry name" value="RNA POLYMERASE ECF-TYPE SIGMA FACTO"/>
    <property type="match status" value="1"/>
</dbReference>
<gene>
    <name evidence="8" type="ORF">DENIS_3851</name>
</gene>
<dbReference type="Pfam" id="PF04542">
    <property type="entry name" value="Sigma70_r2"/>
    <property type="match status" value="1"/>
</dbReference>
<dbReference type="SUPFAM" id="SSF88946">
    <property type="entry name" value="Sigma2 domain of RNA polymerase sigma factors"/>
    <property type="match status" value="1"/>
</dbReference>
<dbReference type="RefSeq" id="WP_124330006.1">
    <property type="nucleotide sequence ID" value="NZ_BEXT01000001.1"/>
</dbReference>
<dbReference type="Gene3D" id="1.10.10.10">
    <property type="entry name" value="Winged helix-like DNA-binding domain superfamily/Winged helix DNA-binding domain"/>
    <property type="match status" value="1"/>
</dbReference>
<dbReference type="InterPro" id="IPR007627">
    <property type="entry name" value="RNA_pol_sigma70_r2"/>
</dbReference>
<evidence type="ECO:0000256" key="1">
    <source>
        <dbReference type="ARBA" id="ARBA00010641"/>
    </source>
</evidence>
<dbReference type="PANTHER" id="PTHR43133:SF51">
    <property type="entry name" value="RNA POLYMERASE SIGMA FACTOR"/>
    <property type="match status" value="1"/>
</dbReference>
<reference evidence="9" key="2">
    <citation type="submission" date="2019-01" db="EMBL/GenBank/DDBJ databases">
        <title>Genome sequence of Desulfonema ishimotonii strain Tokyo 01.</title>
        <authorList>
            <person name="Fukui M."/>
        </authorList>
    </citation>
    <scope>NUCLEOTIDE SEQUENCE [LARGE SCALE GENOMIC DNA]</scope>
    <source>
        <strain evidence="9">Tokyo 01</strain>
    </source>
</reference>
<dbReference type="SUPFAM" id="SSF88659">
    <property type="entry name" value="Sigma3 and sigma4 domains of RNA polymerase sigma factors"/>
    <property type="match status" value="1"/>
</dbReference>
<dbReference type="InterPro" id="IPR014284">
    <property type="entry name" value="RNA_pol_sigma-70_dom"/>
</dbReference>
<dbReference type="InterPro" id="IPR013249">
    <property type="entry name" value="RNA_pol_sigma70_r4_t2"/>
</dbReference>
<keyword evidence="4" id="KW-0804">Transcription</keyword>
<name>A0A401G0Y3_9BACT</name>
<dbReference type="CDD" id="cd06171">
    <property type="entry name" value="Sigma70_r4"/>
    <property type="match status" value="1"/>
</dbReference>
<dbReference type="AlphaFoldDB" id="A0A401G0Y3"/>
<evidence type="ECO:0000259" key="6">
    <source>
        <dbReference type="Pfam" id="PF04542"/>
    </source>
</evidence>
<evidence type="ECO:0000256" key="4">
    <source>
        <dbReference type="ARBA" id="ARBA00023163"/>
    </source>
</evidence>
<evidence type="ECO:0000256" key="2">
    <source>
        <dbReference type="ARBA" id="ARBA00023015"/>
    </source>
</evidence>
<dbReference type="InterPro" id="IPR013325">
    <property type="entry name" value="RNA_pol_sigma_r2"/>
</dbReference>
<evidence type="ECO:0000259" key="7">
    <source>
        <dbReference type="Pfam" id="PF08281"/>
    </source>
</evidence>
<dbReference type="InterPro" id="IPR039425">
    <property type="entry name" value="RNA_pol_sigma-70-like"/>
</dbReference>
<dbReference type="InterPro" id="IPR013324">
    <property type="entry name" value="RNA_pol_sigma_r3/r4-like"/>
</dbReference>
<dbReference type="Gene3D" id="1.10.1740.10">
    <property type="match status" value="1"/>
</dbReference>
<comment type="similarity">
    <text evidence="1">Belongs to the sigma-70 factor family. ECF subfamily.</text>
</comment>
<dbReference type="OrthoDB" id="5513261at2"/>
<dbReference type="Proteomes" id="UP000288096">
    <property type="component" value="Unassembled WGS sequence"/>
</dbReference>
<evidence type="ECO:0000256" key="3">
    <source>
        <dbReference type="ARBA" id="ARBA00023082"/>
    </source>
</evidence>
<dbReference type="InterPro" id="IPR036388">
    <property type="entry name" value="WH-like_DNA-bd_sf"/>
</dbReference>
<keyword evidence="2" id="KW-0805">Transcription regulation</keyword>
<feature type="domain" description="RNA polymerase sigma-70 region 2" evidence="6">
    <location>
        <begin position="47"/>
        <end position="115"/>
    </location>
</feature>
<dbReference type="EMBL" id="BEXT01000001">
    <property type="protein sequence ID" value="GBC62867.1"/>
    <property type="molecule type" value="Genomic_DNA"/>
</dbReference>
<evidence type="ECO:0000313" key="8">
    <source>
        <dbReference type="EMBL" id="GBC62867.1"/>
    </source>
</evidence>
<dbReference type="GO" id="GO:0003677">
    <property type="term" value="F:DNA binding"/>
    <property type="evidence" value="ECO:0007669"/>
    <property type="project" value="InterPro"/>
</dbReference>
<accession>A0A401G0Y3</accession>
<dbReference type="NCBIfam" id="TIGR02937">
    <property type="entry name" value="sigma70-ECF"/>
    <property type="match status" value="1"/>
</dbReference>
<protein>
    <submittedName>
        <fullName evidence="8">RNA polymerase subunit sigma-24</fullName>
    </submittedName>
</protein>
<dbReference type="GO" id="GO:0006352">
    <property type="term" value="P:DNA-templated transcription initiation"/>
    <property type="evidence" value="ECO:0007669"/>
    <property type="project" value="InterPro"/>
</dbReference>
<evidence type="ECO:0000256" key="5">
    <source>
        <dbReference type="SAM" id="MobiDB-lite"/>
    </source>
</evidence>
<organism evidence="8 9">
    <name type="scientific">Desulfonema ishimotonii</name>
    <dbReference type="NCBI Taxonomy" id="45657"/>
    <lineage>
        <taxon>Bacteria</taxon>
        <taxon>Pseudomonadati</taxon>
        <taxon>Thermodesulfobacteriota</taxon>
        <taxon>Desulfobacteria</taxon>
        <taxon>Desulfobacterales</taxon>
        <taxon>Desulfococcaceae</taxon>
        <taxon>Desulfonema</taxon>
    </lineage>
</organism>
<keyword evidence="3" id="KW-0731">Sigma factor</keyword>
<keyword evidence="9" id="KW-1185">Reference proteome</keyword>
<evidence type="ECO:0000313" key="9">
    <source>
        <dbReference type="Proteomes" id="UP000288096"/>
    </source>
</evidence>
<proteinExistence type="inferred from homology"/>
<feature type="domain" description="RNA polymerase sigma factor 70 region 4 type 2" evidence="7">
    <location>
        <begin position="158"/>
        <end position="209"/>
    </location>
</feature>
<dbReference type="GO" id="GO:0016987">
    <property type="term" value="F:sigma factor activity"/>
    <property type="evidence" value="ECO:0007669"/>
    <property type="project" value="UniProtKB-KW"/>
</dbReference>
<dbReference type="Pfam" id="PF08281">
    <property type="entry name" value="Sigma70_r4_2"/>
    <property type="match status" value="1"/>
</dbReference>
<reference evidence="9" key="1">
    <citation type="submission" date="2017-11" db="EMBL/GenBank/DDBJ databases">
        <authorList>
            <person name="Watanabe M."/>
            <person name="Kojima H."/>
        </authorList>
    </citation>
    <scope>NUCLEOTIDE SEQUENCE [LARGE SCALE GENOMIC DNA]</scope>
    <source>
        <strain evidence="9">Tokyo 01</strain>
    </source>
</reference>
<feature type="region of interest" description="Disordered" evidence="5">
    <location>
        <begin position="6"/>
        <end position="27"/>
    </location>
</feature>
<comment type="caution">
    <text evidence="8">The sequence shown here is derived from an EMBL/GenBank/DDBJ whole genome shotgun (WGS) entry which is preliminary data.</text>
</comment>